<dbReference type="RefSeq" id="WP_013758811.1">
    <property type="nucleotide sequence ID" value="NC_015500.1"/>
</dbReference>
<proteinExistence type="predicted"/>
<dbReference type="InterPro" id="IPR001647">
    <property type="entry name" value="HTH_TetR"/>
</dbReference>
<accession>F4LQ28</accession>
<evidence type="ECO:0000313" key="6">
    <source>
        <dbReference type="EMBL" id="AEE17106.1"/>
    </source>
</evidence>
<dbReference type="Pfam" id="PF00440">
    <property type="entry name" value="TetR_N"/>
    <property type="match status" value="1"/>
</dbReference>
<dbReference type="eggNOG" id="COG1309">
    <property type="taxonomic scope" value="Bacteria"/>
</dbReference>
<dbReference type="InterPro" id="IPR009057">
    <property type="entry name" value="Homeodomain-like_sf"/>
</dbReference>
<keyword evidence="3" id="KW-0804">Transcription</keyword>
<dbReference type="Gene3D" id="1.10.357.10">
    <property type="entry name" value="Tetracycline Repressor, domain 2"/>
    <property type="match status" value="1"/>
</dbReference>
<keyword evidence="2 4" id="KW-0238">DNA-binding</keyword>
<dbReference type="KEGG" id="tbe:Trebr_1684"/>
<gene>
    <name evidence="6" type="ordered locus">Trebr_1684</name>
</gene>
<protein>
    <submittedName>
        <fullName evidence="6">Regulatory protein TetR</fullName>
    </submittedName>
</protein>
<dbReference type="SUPFAM" id="SSF46689">
    <property type="entry name" value="Homeodomain-like"/>
    <property type="match status" value="1"/>
</dbReference>
<organism evidence="6 7">
    <name type="scientific">Treponema brennaborense (strain DSM 12168 / CIP 105900 / DD5/3)</name>
    <dbReference type="NCBI Taxonomy" id="906968"/>
    <lineage>
        <taxon>Bacteria</taxon>
        <taxon>Pseudomonadati</taxon>
        <taxon>Spirochaetota</taxon>
        <taxon>Spirochaetia</taxon>
        <taxon>Spirochaetales</taxon>
        <taxon>Treponemataceae</taxon>
        <taxon>Treponema</taxon>
    </lineage>
</organism>
<dbReference type="STRING" id="906968.Trebr_1684"/>
<dbReference type="Proteomes" id="UP000006546">
    <property type="component" value="Chromosome"/>
</dbReference>
<sequence>MAHENSKYTIMKAALRLFMEKGYAGTGVTEIVQRAGITKPVLYYFFRSKEGLFAAILETYYTELLGRITDAAAYEAHPAEYDRDVFPVLCAVAQAYFGFAQEYSDFYLLSLSMTYAHPDAQMTERIKEYQIRERLILKNMFASMSAYHGNMKRKEELLAVNYLALIHSAVGLWHNGHYPLDRQRAEQTVKLFMHGIFS</sequence>
<evidence type="ECO:0000313" key="7">
    <source>
        <dbReference type="Proteomes" id="UP000006546"/>
    </source>
</evidence>
<dbReference type="AlphaFoldDB" id="F4LQ28"/>
<name>F4LQ28_TREBD</name>
<feature type="domain" description="HTH tetR-type" evidence="5">
    <location>
        <begin position="4"/>
        <end position="64"/>
    </location>
</feature>
<dbReference type="PANTHER" id="PTHR30055">
    <property type="entry name" value="HTH-TYPE TRANSCRIPTIONAL REGULATOR RUTR"/>
    <property type="match status" value="1"/>
</dbReference>
<evidence type="ECO:0000259" key="5">
    <source>
        <dbReference type="PROSITE" id="PS50977"/>
    </source>
</evidence>
<evidence type="ECO:0000256" key="3">
    <source>
        <dbReference type="ARBA" id="ARBA00023163"/>
    </source>
</evidence>
<dbReference type="GO" id="GO:0000976">
    <property type="term" value="F:transcription cis-regulatory region binding"/>
    <property type="evidence" value="ECO:0007669"/>
    <property type="project" value="TreeGrafter"/>
</dbReference>
<dbReference type="HOGENOM" id="CLU_069356_12_2_12"/>
<evidence type="ECO:0000256" key="2">
    <source>
        <dbReference type="ARBA" id="ARBA00023125"/>
    </source>
</evidence>
<keyword evidence="1" id="KW-0805">Transcription regulation</keyword>
<dbReference type="PROSITE" id="PS50977">
    <property type="entry name" value="HTH_TETR_2"/>
    <property type="match status" value="1"/>
</dbReference>
<dbReference type="GO" id="GO:0003700">
    <property type="term" value="F:DNA-binding transcription factor activity"/>
    <property type="evidence" value="ECO:0007669"/>
    <property type="project" value="TreeGrafter"/>
</dbReference>
<dbReference type="OrthoDB" id="9812993at2"/>
<evidence type="ECO:0000256" key="1">
    <source>
        <dbReference type="ARBA" id="ARBA00023015"/>
    </source>
</evidence>
<evidence type="ECO:0000256" key="4">
    <source>
        <dbReference type="PROSITE-ProRule" id="PRU00335"/>
    </source>
</evidence>
<reference evidence="7" key="1">
    <citation type="submission" date="2011-04" db="EMBL/GenBank/DDBJ databases">
        <title>The complete genome of Treponema brennaborense DSM 12168.</title>
        <authorList>
            <person name="Lucas S."/>
            <person name="Han J."/>
            <person name="Lapidus A."/>
            <person name="Bruce D."/>
            <person name="Goodwin L."/>
            <person name="Pitluck S."/>
            <person name="Peters L."/>
            <person name="Kyrpides N."/>
            <person name="Mavromatis K."/>
            <person name="Ivanova N."/>
            <person name="Mikhailova N."/>
            <person name="Pagani I."/>
            <person name="Teshima H."/>
            <person name="Detter J.C."/>
            <person name="Tapia R."/>
            <person name="Han C."/>
            <person name="Land M."/>
            <person name="Hauser L."/>
            <person name="Markowitz V."/>
            <person name="Cheng J.-F."/>
            <person name="Hugenholtz P."/>
            <person name="Woyke T."/>
            <person name="Wu D."/>
            <person name="Gronow S."/>
            <person name="Wellnitz S."/>
            <person name="Brambilla E."/>
            <person name="Klenk H.-P."/>
            <person name="Eisen J.A."/>
        </authorList>
    </citation>
    <scope>NUCLEOTIDE SEQUENCE [LARGE SCALE GENOMIC DNA]</scope>
    <source>
        <strain evidence="7">DSM 12168 / CIP 105900 / DD5/3</strain>
    </source>
</reference>
<dbReference type="PRINTS" id="PR00455">
    <property type="entry name" value="HTHTETR"/>
</dbReference>
<dbReference type="Gene3D" id="1.10.10.60">
    <property type="entry name" value="Homeodomain-like"/>
    <property type="match status" value="1"/>
</dbReference>
<feature type="DNA-binding region" description="H-T-H motif" evidence="4">
    <location>
        <begin position="27"/>
        <end position="46"/>
    </location>
</feature>
<dbReference type="InterPro" id="IPR050109">
    <property type="entry name" value="HTH-type_TetR-like_transc_reg"/>
</dbReference>
<keyword evidence="7" id="KW-1185">Reference proteome</keyword>
<dbReference type="PANTHER" id="PTHR30055:SF234">
    <property type="entry name" value="HTH-TYPE TRANSCRIPTIONAL REGULATOR BETI"/>
    <property type="match status" value="1"/>
</dbReference>
<dbReference type="EMBL" id="CP002696">
    <property type="protein sequence ID" value="AEE17106.1"/>
    <property type="molecule type" value="Genomic_DNA"/>
</dbReference>